<dbReference type="GO" id="GO:0008270">
    <property type="term" value="F:zinc ion binding"/>
    <property type="evidence" value="ECO:0007669"/>
    <property type="project" value="UniProtKB-KW"/>
</dbReference>
<dbReference type="GO" id="GO:0006325">
    <property type="term" value="P:chromatin organization"/>
    <property type="evidence" value="ECO:0007669"/>
    <property type="project" value="UniProtKB-KW"/>
</dbReference>
<feature type="domain" description="C2H2-type" evidence="4">
    <location>
        <begin position="150"/>
        <end position="177"/>
    </location>
</feature>
<sequence>MACDYELGKFTYLDQIQPIITHPLKRPAVIEIPDLSDQNTSSDELECKPIFETPSKGQISSQESVKRRLNGICTNLDSPNKKIAISEFATKSNIVDNISICVTKQSKKHLHNKLQKISKQLSKQSIDTTPSKQSKTTTQQTDNTIEITRNICLWYMCGTNTNFSTPELLHDHVLPTHIEPCEGQDIFMCQWKGCKVYNVPSSSYNGYKGHVLAHTKAKMYRCLIQECPAAFRTREGLAHHMEMQDNHFIIPSENKKQPRPKQRHKLKPRALFSSNSPHSKSRHCMDTLSPIRRSQRLHHAPSFKKYFIEQESDEEVKSKPGEFIQEPILLSIQRQAETMTSSDLLRSIRDQSLAYEDKNENFESSDMKEEFFEKCLTRLRDQNTLEFKVFGQRIIGGNSTAEFLCGFSKTFLDWITSEALASLIQSSLSLSQPDNQCIHSNMLRMRTNKRK</sequence>
<feature type="region of interest" description="Disordered" evidence="3">
    <location>
        <begin position="121"/>
        <end position="140"/>
    </location>
</feature>
<dbReference type="Gene3D" id="3.30.160.60">
    <property type="entry name" value="Classic Zinc Finger"/>
    <property type="match status" value="1"/>
</dbReference>
<dbReference type="GO" id="GO:0035098">
    <property type="term" value="C:ESC/E(Z) complex"/>
    <property type="evidence" value="ECO:0007669"/>
    <property type="project" value="TreeGrafter"/>
</dbReference>
<comment type="caution">
    <text evidence="5">The sequence shown here is derived from an EMBL/GenBank/DDBJ whole genome shotgun (WGS) entry which is preliminary data.</text>
</comment>
<reference evidence="5 6" key="1">
    <citation type="journal article" date="2023" name="BMC Biol.">
        <title>The compact genome of the sponge Oopsacas minuta (Hexactinellida) is lacking key metazoan core genes.</title>
        <authorList>
            <person name="Santini S."/>
            <person name="Schenkelaars Q."/>
            <person name="Jourda C."/>
            <person name="Duchesne M."/>
            <person name="Belahbib H."/>
            <person name="Rocher C."/>
            <person name="Selva M."/>
            <person name="Riesgo A."/>
            <person name="Vervoort M."/>
            <person name="Leys S.P."/>
            <person name="Kodjabachian L."/>
            <person name="Le Bivic A."/>
            <person name="Borchiellini C."/>
            <person name="Claverie J.M."/>
            <person name="Renard E."/>
        </authorList>
    </citation>
    <scope>NUCLEOTIDE SEQUENCE [LARGE SCALE GENOMIC DNA]</scope>
    <source>
        <strain evidence="5">SPO-2</strain>
    </source>
</reference>
<evidence type="ECO:0000256" key="2">
    <source>
        <dbReference type="ARBA" id="ARBA00037930"/>
    </source>
</evidence>
<evidence type="ECO:0000256" key="1">
    <source>
        <dbReference type="ARBA" id="ARBA00022853"/>
    </source>
</evidence>
<evidence type="ECO:0000313" key="6">
    <source>
        <dbReference type="Proteomes" id="UP001165289"/>
    </source>
</evidence>
<protein>
    <submittedName>
        <fullName evidence="5">Zinc finger protein AEBP2-like</fullName>
    </submittedName>
</protein>
<dbReference type="InterPro" id="IPR052130">
    <property type="entry name" value="AEBP2/jing_C2H2-ZnF"/>
</dbReference>
<feature type="domain" description="C2H2-type" evidence="4">
    <location>
        <begin position="220"/>
        <end position="247"/>
    </location>
</feature>
<dbReference type="AlphaFoldDB" id="A0AAV7KDD7"/>
<organism evidence="5 6">
    <name type="scientific">Oopsacas minuta</name>
    <dbReference type="NCBI Taxonomy" id="111878"/>
    <lineage>
        <taxon>Eukaryota</taxon>
        <taxon>Metazoa</taxon>
        <taxon>Porifera</taxon>
        <taxon>Hexactinellida</taxon>
        <taxon>Hexasterophora</taxon>
        <taxon>Lyssacinosida</taxon>
        <taxon>Leucopsacidae</taxon>
        <taxon>Oopsacas</taxon>
    </lineage>
</organism>
<dbReference type="EMBL" id="JAKMXF010000110">
    <property type="protein sequence ID" value="KAI6658084.1"/>
    <property type="molecule type" value="Genomic_DNA"/>
</dbReference>
<keyword evidence="1" id="KW-0156">Chromatin regulator</keyword>
<evidence type="ECO:0000256" key="3">
    <source>
        <dbReference type="SAM" id="MobiDB-lite"/>
    </source>
</evidence>
<feature type="domain" description="C2H2-type" evidence="4">
    <location>
        <begin position="187"/>
        <end position="214"/>
    </location>
</feature>
<dbReference type="GO" id="GO:0006357">
    <property type="term" value="P:regulation of transcription by RNA polymerase II"/>
    <property type="evidence" value="ECO:0007669"/>
    <property type="project" value="TreeGrafter"/>
</dbReference>
<dbReference type="InterPro" id="IPR013087">
    <property type="entry name" value="Znf_C2H2_type"/>
</dbReference>
<keyword evidence="6" id="KW-1185">Reference proteome</keyword>
<dbReference type="PANTHER" id="PTHR46541:SF1">
    <property type="entry name" value="ZINC FINGER PROTEIN AEBP2"/>
    <property type="match status" value="1"/>
</dbReference>
<dbReference type="InterPro" id="IPR036236">
    <property type="entry name" value="Znf_C2H2_sf"/>
</dbReference>
<dbReference type="PANTHER" id="PTHR46541">
    <property type="entry name" value="ZINC FINGER PROTEIN AEBP2"/>
    <property type="match status" value="1"/>
</dbReference>
<gene>
    <name evidence="5" type="ORF">LOD99_15797</name>
</gene>
<name>A0AAV7KDD7_9METZ</name>
<proteinExistence type="inferred from homology"/>
<dbReference type="Proteomes" id="UP001165289">
    <property type="component" value="Unassembled WGS sequence"/>
</dbReference>
<comment type="similarity">
    <text evidence="2">Belongs to the AEBP2/jing C2H2-type zinc-finger family.</text>
</comment>
<dbReference type="SUPFAM" id="SSF57667">
    <property type="entry name" value="beta-beta-alpha zinc fingers"/>
    <property type="match status" value="1"/>
</dbReference>
<evidence type="ECO:0000313" key="5">
    <source>
        <dbReference type="EMBL" id="KAI6658084.1"/>
    </source>
</evidence>
<dbReference type="SMART" id="SM00355">
    <property type="entry name" value="ZnF_C2H2"/>
    <property type="match status" value="3"/>
</dbReference>
<accession>A0AAV7KDD7</accession>
<evidence type="ECO:0000259" key="4">
    <source>
        <dbReference type="SMART" id="SM00355"/>
    </source>
</evidence>